<dbReference type="InterPro" id="IPR003593">
    <property type="entry name" value="AAA+_ATPase"/>
</dbReference>
<dbReference type="Pfam" id="PF13561">
    <property type="entry name" value="adh_short_C2"/>
    <property type="match status" value="1"/>
</dbReference>
<feature type="domain" description="ABC transporter" evidence="10">
    <location>
        <begin position="725"/>
        <end position="1224"/>
    </location>
</feature>
<sequence length="1301" mass="143222">MVGRLAGKNCIVTGAAGGIGLETCILFVKEGANVVMADINPEALEKAAAIVNHFRTDTEIKQVICDVSSEQSVQELVAAADSWGGVDVMFNNAGIMHGKDDDAINTPEKIWDLTQNINVKGVWFGSKHAVLSFRKHGKKATSVINTASFVALMGAATPQLAYTASKGAVLAMTRELAMIHAREGFRFNSLCPGPLNTPLLQEWLGDDVEKRFRREVHFPSGRFGEAIEQAHAVVFLASDESSFVNGTDFLVDGGLSKAYVTAQGPSLSAPKNNAFGSECPKREGTSMPATAAAPDKMTTTIHMKAPANGFFTDDEDVVAGLINEMFTSATSQGSLDAANKLFTLIVTPPHTFRSLARFDILSVLAAAAADKKDDKGSVVKESAQYAVDTIFSILPIEALVSTLLPILMEYLKRPATKWQGKIGALQLVGKLAKKAVGRDEEARISSEIIGSKLEELIPVVESGMHDLKSEVSKQAVKTMQTICGLIDNDDIKKHIPLLIDNMSKPSEKLLQKAIHDLSHTTFIHPVTSPSLALVTPLLHRVLSNPTTSQEMLRQTVVIIENLTKLVHNPIEARTFLPQLLPGVKRVRDHASLPEVRELGDSALKVVEKAMRGEGGREGFVDYRVSADQVRDVISEKVAGAWVGDAADDARFWETTILDYVVSMVREVVNIREPRRVEVLVEPYLIDLKGATEAHEIAADLQNHYVREDMKWDSRSPTPEEDANEVEVVNTPFSLAYGGMLLLSHTNLRLLKGHRYGLCGRNGAGKSTLMRSIAEGEEAQLSIIEFIEQDPEISTEGGTEQRKKRIKDALLAVGFDEYRQAQPVGALSGGWKMKVELARAMLLRADILLLDEPTNHLDVSNVKCAFLDEICTDILHYENKKLVHYRGNLAAFVKKRPEAKSYYTLDSSVVQFKFPNPGILTGVKSMTRSIMKMNNVTYTYPGASKPSMVNVSVQLSELVPQSGIVSKHPNIRVAYVPQHSLEYVNMHLEKTPLDYLRWRFQNGDDRETNMKATRVVSEEERKLMDTPINIGDGKGPKKIERLIGRQKLKKSFMYEVKWQNMLPKHNTMITRETLIKFGFSKMVQEFDDKESAREGLGFRDLTLTALKQHFEDVALPEEIATHNEIAGLSGGQRVKVVLAAAMWNNPHIVVLDEPTNYLDRESMGALSHAIKDFRGGVVIISHNAEFLKGLLNEEWVVDAGHVTTKGGNYDNELELPGGSRPGSGPASRAASRAASAVNSAANSGVEDNAESASMGFKAKKPKKKKLTRNEMKEREARRRLRHLEWLSSPKGTPKPVDTDDEA</sequence>
<dbReference type="Pfam" id="PF24987">
    <property type="entry name" value="HEAT_EF3_N"/>
    <property type="match status" value="1"/>
</dbReference>
<dbReference type="GO" id="GO:0016887">
    <property type="term" value="F:ATP hydrolysis activity"/>
    <property type="evidence" value="ECO:0007669"/>
    <property type="project" value="InterPro"/>
</dbReference>
<evidence type="ECO:0000313" key="12">
    <source>
        <dbReference type="Proteomes" id="UP001221413"/>
    </source>
</evidence>
<comment type="similarity">
    <text evidence="2">Belongs to the ABC transporter superfamily. ABCF family. EF3 subfamily.</text>
</comment>
<name>A0AAD6IYZ2_DREDA</name>
<dbReference type="Gene3D" id="3.40.50.720">
    <property type="entry name" value="NAD(P)-binding Rossmann-like Domain"/>
    <property type="match status" value="1"/>
</dbReference>
<dbReference type="FunFam" id="3.40.50.720:FF:000084">
    <property type="entry name" value="Short-chain dehydrogenase reductase"/>
    <property type="match status" value="1"/>
</dbReference>
<keyword evidence="3" id="KW-0963">Cytoplasm</keyword>
<dbReference type="SMART" id="SM00382">
    <property type="entry name" value="AAA"/>
    <property type="match status" value="1"/>
</dbReference>
<dbReference type="GO" id="GO:0005737">
    <property type="term" value="C:cytoplasm"/>
    <property type="evidence" value="ECO:0007669"/>
    <property type="project" value="UniProtKB-SubCell"/>
</dbReference>
<keyword evidence="11" id="KW-0034">Amyloid</keyword>
<evidence type="ECO:0000313" key="11">
    <source>
        <dbReference type="EMBL" id="KAJ6260882.1"/>
    </source>
</evidence>
<dbReference type="InterPro" id="IPR003439">
    <property type="entry name" value="ABC_transporter-like_ATP-bd"/>
</dbReference>
<dbReference type="InterPro" id="IPR017871">
    <property type="entry name" value="ABC_transporter-like_CS"/>
</dbReference>
<keyword evidence="7" id="KW-0521">NADP</keyword>
<dbReference type="InterPro" id="IPR023780">
    <property type="entry name" value="Chromo_domain"/>
</dbReference>
<evidence type="ECO:0000259" key="10">
    <source>
        <dbReference type="PROSITE" id="PS50893"/>
    </source>
</evidence>
<dbReference type="GO" id="GO:0006412">
    <property type="term" value="P:translation"/>
    <property type="evidence" value="ECO:0007669"/>
    <property type="project" value="UniProtKB-ARBA"/>
</dbReference>
<dbReference type="InterPro" id="IPR011989">
    <property type="entry name" value="ARM-like"/>
</dbReference>
<evidence type="ECO:0000256" key="8">
    <source>
        <dbReference type="PROSITE-ProRule" id="PRU00103"/>
    </source>
</evidence>
<reference evidence="11" key="1">
    <citation type="submission" date="2023-01" db="EMBL/GenBank/DDBJ databases">
        <title>The chitinases involved in constricting ring structure development in the nematode-trapping fungus Drechslerella dactyloides.</title>
        <authorList>
            <person name="Wang R."/>
            <person name="Zhang L."/>
            <person name="Tang P."/>
            <person name="Li S."/>
            <person name="Liang L."/>
        </authorList>
    </citation>
    <scope>NUCLEOTIDE SEQUENCE</scope>
    <source>
        <strain evidence="11">YMF1.00031</strain>
    </source>
</reference>
<keyword evidence="12" id="KW-1185">Reference proteome</keyword>
<evidence type="ECO:0000256" key="6">
    <source>
        <dbReference type="ARBA" id="ARBA00022840"/>
    </source>
</evidence>
<dbReference type="CDD" id="cd05233">
    <property type="entry name" value="SDR_c"/>
    <property type="match status" value="1"/>
</dbReference>
<accession>A0AAD6IYZ2</accession>
<evidence type="ECO:0000256" key="7">
    <source>
        <dbReference type="ARBA" id="ARBA00022857"/>
    </source>
</evidence>
<keyword evidence="6" id="KW-0067">ATP-binding</keyword>
<keyword evidence="5" id="KW-0547">Nucleotide-binding</keyword>
<evidence type="ECO:0000256" key="9">
    <source>
        <dbReference type="SAM" id="MobiDB-lite"/>
    </source>
</evidence>
<dbReference type="PROSITE" id="PS00211">
    <property type="entry name" value="ABC_TRANSPORTER_1"/>
    <property type="match status" value="2"/>
</dbReference>
<dbReference type="PRINTS" id="PR00081">
    <property type="entry name" value="GDHRDH"/>
</dbReference>
<protein>
    <submittedName>
        <fullName evidence="11">[NU+] prion formation protein 1</fullName>
    </submittedName>
</protein>
<dbReference type="Gene3D" id="1.25.10.10">
    <property type="entry name" value="Leucine-rich Repeat Variant"/>
    <property type="match status" value="1"/>
</dbReference>
<comment type="caution">
    <text evidence="11">The sequence shown here is derived from an EMBL/GenBank/DDBJ whole genome shotgun (WGS) entry which is preliminary data.</text>
</comment>
<keyword evidence="11" id="KW-0640">Prion</keyword>
<comment type="subcellular location">
    <subcellularLocation>
        <location evidence="1">Cytoplasm</location>
    </subcellularLocation>
</comment>
<evidence type="ECO:0000256" key="1">
    <source>
        <dbReference type="ARBA" id="ARBA00004496"/>
    </source>
</evidence>
<dbReference type="Pfam" id="PF00005">
    <property type="entry name" value="ABC_tran"/>
    <property type="match status" value="2"/>
</dbReference>
<gene>
    <name evidence="11" type="ORF">Dda_3543</name>
</gene>
<feature type="compositionally biased region" description="Basic and acidic residues" evidence="9">
    <location>
        <begin position="1266"/>
        <end position="1275"/>
    </location>
</feature>
<dbReference type="InterPro" id="IPR047038">
    <property type="entry name" value="eEF3_chromodomain-like_sf"/>
</dbReference>
<feature type="compositionally biased region" description="Basic residues" evidence="9">
    <location>
        <begin position="1256"/>
        <end position="1265"/>
    </location>
</feature>
<dbReference type="GO" id="GO:0005524">
    <property type="term" value="F:ATP binding"/>
    <property type="evidence" value="ECO:0007669"/>
    <property type="project" value="UniProtKB-KW"/>
</dbReference>
<proteinExistence type="inferred from homology"/>
<dbReference type="InterPro" id="IPR021133">
    <property type="entry name" value="HEAT_type_2"/>
</dbReference>
<dbReference type="InterPro" id="IPR015688">
    <property type="entry name" value="eEF3_ABC2_chromodomain-like"/>
</dbReference>
<dbReference type="EMBL" id="JAQGDS010000004">
    <property type="protein sequence ID" value="KAJ6260882.1"/>
    <property type="molecule type" value="Genomic_DNA"/>
</dbReference>
<dbReference type="InterPro" id="IPR036291">
    <property type="entry name" value="NAD(P)-bd_dom_sf"/>
</dbReference>
<dbReference type="PROSITE" id="PS50077">
    <property type="entry name" value="HEAT_REPEAT"/>
    <property type="match status" value="1"/>
</dbReference>
<dbReference type="CDD" id="cd03221">
    <property type="entry name" value="ABCF_EF-3"/>
    <property type="match status" value="1"/>
</dbReference>
<evidence type="ECO:0000256" key="2">
    <source>
        <dbReference type="ARBA" id="ARBA00011054"/>
    </source>
</evidence>
<dbReference type="Pfam" id="PF24984">
    <property type="entry name" value="HEAT_EF3_GNC1"/>
    <property type="match status" value="1"/>
</dbReference>
<dbReference type="SMART" id="SM00298">
    <property type="entry name" value="CHROMO"/>
    <property type="match status" value="1"/>
</dbReference>
<evidence type="ECO:0000256" key="3">
    <source>
        <dbReference type="ARBA" id="ARBA00022490"/>
    </source>
</evidence>
<feature type="repeat" description="HEAT" evidence="8">
    <location>
        <begin position="456"/>
        <end position="494"/>
    </location>
</feature>
<dbReference type="InterPro" id="IPR016024">
    <property type="entry name" value="ARM-type_fold"/>
</dbReference>
<evidence type="ECO:0000256" key="4">
    <source>
        <dbReference type="ARBA" id="ARBA00022737"/>
    </source>
</evidence>
<dbReference type="Gene3D" id="3.40.50.300">
    <property type="entry name" value="P-loop containing nucleotide triphosphate hydrolases"/>
    <property type="match status" value="2"/>
</dbReference>
<dbReference type="InterPro" id="IPR002347">
    <property type="entry name" value="SDR_fam"/>
</dbReference>
<dbReference type="PANTHER" id="PTHR19211">
    <property type="entry name" value="ATP-BINDING TRANSPORT PROTEIN-RELATED"/>
    <property type="match status" value="1"/>
</dbReference>
<feature type="compositionally biased region" description="Low complexity" evidence="9">
    <location>
        <begin position="1215"/>
        <end position="1244"/>
    </location>
</feature>
<dbReference type="CDD" id="cd18626">
    <property type="entry name" value="CD_eEF3"/>
    <property type="match status" value="1"/>
</dbReference>
<dbReference type="SUPFAM" id="SSF51735">
    <property type="entry name" value="NAD(P)-binding Rossmann-fold domains"/>
    <property type="match status" value="1"/>
</dbReference>
<dbReference type="SUPFAM" id="SSF48371">
    <property type="entry name" value="ARM repeat"/>
    <property type="match status" value="1"/>
</dbReference>
<dbReference type="Gene3D" id="2.40.50.990">
    <property type="match status" value="1"/>
</dbReference>
<dbReference type="InterPro" id="IPR027417">
    <property type="entry name" value="P-loop_NTPase"/>
</dbReference>
<keyword evidence="4" id="KW-0677">Repeat</keyword>
<dbReference type="InterPro" id="IPR000953">
    <property type="entry name" value="Chromo/chromo_shadow_dom"/>
</dbReference>
<dbReference type="SUPFAM" id="SSF52540">
    <property type="entry name" value="P-loop containing nucleoside triphosphate hydrolases"/>
    <property type="match status" value="2"/>
</dbReference>
<dbReference type="PRINTS" id="PR00080">
    <property type="entry name" value="SDRFAMILY"/>
</dbReference>
<dbReference type="Pfam" id="PF00385">
    <property type="entry name" value="Chromo"/>
    <property type="match status" value="1"/>
</dbReference>
<dbReference type="Proteomes" id="UP001221413">
    <property type="component" value="Unassembled WGS sequence"/>
</dbReference>
<dbReference type="PANTHER" id="PTHR19211:SF14">
    <property type="entry name" value="ATP-BINDING CASSETTE SUB-FAMILY F MEMBER 1"/>
    <property type="match status" value="1"/>
</dbReference>
<dbReference type="PROSITE" id="PS50893">
    <property type="entry name" value="ABC_TRANSPORTER_2"/>
    <property type="match status" value="1"/>
</dbReference>
<dbReference type="FunFam" id="2.40.50.990:FF:000002">
    <property type="entry name" value="mRNA export factor elf1"/>
    <property type="match status" value="1"/>
</dbReference>
<feature type="region of interest" description="Disordered" evidence="9">
    <location>
        <begin position="1205"/>
        <end position="1301"/>
    </location>
</feature>
<evidence type="ECO:0000256" key="5">
    <source>
        <dbReference type="ARBA" id="ARBA00022741"/>
    </source>
</evidence>
<dbReference type="InterPro" id="IPR050611">
    <property type="entry name" value="ABCF"/>
</dbReference>
<organism evidence="11 12">
    <name type="scientific">Drechslerella dactyloides</name>
    <name type="common">Nematode-trapping fungus</name>
    <name type="synonym">Arthrobotrys dactyloides</name>
    <dbReference type="NCBI Taxonomy" id="74499"/>
    <lineage>
        <taxon>Eukaryota</taxon>
        <taxon>Fungi</taxon>
        <taxon>Dikarya</taxon>
        <taxon>Ascomycota</taxon>
        <taxon>Pezizomycotina</taxon>
        <taxon>Orbiliomycetes</taxon>
        <taxon>Orbiliales</taxon>
        <taxon>Orbiliaceae</taxon>
        <taxon>Drechslerella</taxon>
    </lineage>
</organism>